<name>A0A085VJR6_PSESX</name>
<sequence length="588" mass="62287">MDTSYQLLWDGNPIGDIKLVAEDDKPGDILTLEIPVDALINGDHRLAYRLVNLENGVISDSQTTPIQIDRTAPGNPLIAPIIFPTSIQNGLTSAELEDMGNVLMGLIASYNDMKEGDVVRSYWGAVEGPVAIVDKDDMGLKRVELEFSREFLESIGDIEAAVYYTVTDLAGNLSMDSQAIQVKLLLLVLPELPLPVVKEANGDLLDPADAVNGATVLIGASAELRSGDRVIVQWNGPRGSDSKEKVITAPDAGKDLEVLFSAVLVDANSGQTVSIDYRLIRANGSEQASAALALKIQPGLAQLPAPQMDSVGPDGILIPSNIPESGATVRVRYEGMSSGDHVFVSWQGADAYQTPGQVVGAEVELLFNVPKVFINQSIGGSASVTYTVTRAGTGLVSTPLFLQVSQGLTLDPSPVTLSGKIYLIPASPELMPAFPAGTTVKRTASGGQAPYSYRSSNPLVAQVDHEGLASVRGNGTATISVSDATGETRSYQVIVTGVIHCVGLGNDKFSQTSAAAASQGLRIPSADELNQIYNTYGNRWPMGNAIYWSSTALAQNLAGMKWYSTKNLVTGANFKVFEHKTALGVGIR</sequence>
<dbReference type="PATRIC" id="fig|317.175.peg.2390"/>
<evidence type="ECO:0000313" key="1">
    <source>
        <dbReference type="EMBL" id="KFE55679.1"/>
    </source>
</evidence>
<protein>
    <recommendedName>
        <fullName evidence="3">BIG2 domain-containing protein</fullName>
    </recommendedName>
</protein>
<dbReference type="InterPro" id="IPR008964">
    <property type="entry name" value="Invasin/intimin_cell_adhesion"/>
</dbReference>
<proteinExistence type="predicted"/>
<dbReference type="AlphaFoldDB" id="A0A085VJR6"/>
<dbReference type="Proteomes" id="UP000028631">
    <property type="component" value="Unassembled WGS sequence"/>
</dbReference>
<organism evidence="1 2">
    <name type="scientific">Pseudomonas syringae</name>
    <dbReference type="NCBI Taxonomy" id="317"/>
    <lineage>
        <taxon>Bacteria</taxon>
        <taxon>Pseudomonadati</taxon>
        <taxon>Pseudomonadota</taxon>
        <taxon>Gammaproteobacteria</taxon>
        <taxon>Pseudomonadales</taxon>
        <taxon>Pseudomonadaceae</taxon>
        <taxon>Pseudomonas</taxon>
    </lineage>
</organism>
<dbReference type="SUPFAM" id="SSF49373">
    <property type="entry name" value="Invasin/intimin cell-adhesion fragments"/>
    <property type="match status" value="1"/>
</dbReference>
<accession>A0A085VJR6</accession>
<dbReference type="Gene3D" id="2.60.40.1080">
    <property type="match status" value="1"/>
</dbReference>
<dbReference type="EMBL" id="JPQU01000033">
    <property type="protein sequence ID" value="KFE55679.1"/>
    <property type="molecule type" value="Genomic_DNA"/>
</dbReference>
<evidence type="ECO:0008006" key="3">
    <source>
        <dbReference type="Google" id="ProtNLM"/>
    </source>
</evidence>
<gene>
    <name evidence="1" type="ORF">IV01_11495</name>
</gene>
<keyword evidence="2" id="KW-1185">Reference proteome</keyword>
<evidence type="ECO:0000313" key="2">
    <source>
        <dbReference type="Proteomes" id="UP000028631"/>
    </source>
</evidence>
<comment type="caution">
    <text evidence="1">The sequence shown here is derived from an EMBL/GenBank/DDBJ whole genome shotgun (WGS) entry which is preliminary data.</text>
</comment>
<reference evidence="1 2" key="1">
    <citation type="submission" date="2014-07" db="EMBL/GenBank/DDBJ databases">
        <title>Draft Genome Sequences of Environmental Pseudomonas syringae strains.</title>
        <authorList>
            <person name="Baltrus D.A."/>
            <person name="Berge O."/>
            <person name="Morris C."/>
        </authorList>
    </citation>
    <scope>NUCLEOTIDE SEQUENCE [LARGE SCALE GENOMIC DNA]</scope>
    <source>
        <strain evidence="1 2">GAW0119</strain>
    </source>
</reference>